<feature type="signal peptide" evidence="1">
    <location>
        <begin position="1"/>
        <end position="22"/>
    </location>
</feature>
<comment type="caution">
    <text evidence="3">The sequence shown here is derived from an EMBL/GenBank/DDBJ whole genome shotgun (WGS) entry which is preliminary data.</text>
</comment>
<feature type="domain" description="NB-ARC" evidence="2">
    <location>
        <begin position="157"/>
        <end position="228"/>
    </location>
</feature>
<sequence>MVGFKSGQRLARLVGILSLVLTILERREEIGVVETFAVEALGITQNVVDLWDRLCLKWGQNCISPSAVLNFFTTFEPIGNQIKDLIQREIGMDQHVVGLEEDVQRLTSHLIVDNATNRVVWIVGRQGIGKKLLPRRFVPVSAPVLIATPGQDKAKPMEEFLHKILINSRCLIVFDDVWTPEDWVALQKLLPAQYNGNKIMITTHSRNTIPEVSIECFVHEKQALSDEEVGNYSMLGLVLIPLWS</sequence>
<dbReference type="Proteomes" id="UP001642360">
    <property type="component" value="Unassembled WGS sequence"/>
</dbReference>
<evidence type="ECO:0000256" key="1">
    <source>
        <dbReference type="SAM" id="SignalP"/>
    </source>
</evidence>
<reference evidence="3 4" key="1">
    <citation type="submission" date="2024-02" db="EMBL/GenBank/DDBJ databases">
        <authorList>
            <person name="Vignale AGUSTIN F."/>
            <person name="Sosa J E."/>
            <person name="Modenutti C."/>
        </authorList>
    </citation>
    <scope>NUCLEOTIDE SEQUENCE [LARGE SCALE GENOMIC DNA]</scope>
</reference>
<accession>A0ABC8U135</accession>
<dbReference type="Pfam" id="PF00931">
    <property type="entry name" value="NB-ARC"/>
    <property type="match status" value="1"/>
</dbReference>
<protein>
    <recommendedName>
        <fullName evidence="2">NB-ARC domain-containing protein</fullName>
    </recommendedName>
</protein>
<evidence type="ECO:0000313" key="3">
    <source>
        <dbReference type="EMBL" id="CAK9175479.1"/>
    </source>
</evidence>
<feature type="chain" id="PRO_5044875415" description="NB-ARC domain-containing protein" evidence="1">
    <location>
        <begin position="23"/>
        <end position="244"/>
    </location>
</feature>
<name>A0ABC8U135_9AQUA</name>
<evidence type="ECO:0000313" key="4">
    <source>
        <dbReference type="Proteomes" id="UP001642360"/>
    </source>
</evidence>
<dbReference type="AlphaFoldDB" id="A0ABC8U135"/>
<dbReference type="Gene3D" id="3.40.50.300">
    <property type="entry name" value="P-loop containing nucleotide triphosphate hydrolases"/>
    <property type="match status" value="1"/>
</dbReference>
<gene>
    <name evidence="3" type="ORF">ILEXP_LOCUS45281</name>
</gene>
<keyword evidence="4" id="KW-1185">Reference proteome</keyword>
<dbReference type="InterPro" id="IPR027417">
    <property type="entry name" value="P-loop_NTPase"/>
</dbReference>
<keyword evidence="1" id="KW-0732">Signal</keyword>
<proteinExistence type="predicted"/>
<dbReference type="EMBL" id="CAUOFW020006614">
    <property type="protein sequence ID" value="CAK9175479.1"/>
    <property type="molecule type" value="Genomic_DNA"/>
</dbReference>
<evidence type="ECO:0000259" key="2">
    <source>
        <dbReference type="Pfam" id="PF00931"/>
    </source>
</evidence>
<dbReference type="InterPro" id="IPR002182">
    <property type="entry name" value="NB-ARC"/>
</dbReference>
<dbReference type="SUPFAM" id="SSF52540">
    <property type="entry name" value="P-loop containing nucleoside triphosphate hydrolases"/>
    <property type="match status" value="1"/>
</dbReference>
<organism evidence="3 4">
    <name type="scientific">Ilex paraguariensis</name>
    <name type="common">yerba mate</name>
    <dbReference type="NCBI Taxonomy" id="185542"/>
    <lineage>
        <taxon>Eukaryota</taxon>
        <taxon>Viridiplantae</taxon>
        <taxon>Streptophyta</taxon>
        <taxon>Embryophyta</taxon>
        <taxon>Tracheophyta</taxon>
        <taxon>Spermatophyta</taxon>
        <taxon>Magnoliopsida</taxon>
        <taxon>eudicotyledons</taxon>
        <taxon>Gunneridae</taxon>
        <taxon>Pentapetalae</taxon>
        <taxon>asterids</taxon>
        <taxon>campanulids</taxon>
        <taxon>Aquifoliales</taxon>
        <taxon>Aquifoliaceae</taxon>
        <taxon>Ilex</taxon>
    </lineage>
</organism>